<organism evidence="1 2">
    <name type="scientific">Natronobacillus azotifigens</name>
    <dbReference type="NCBI Taxonomy" id="472978"/>
    <lineage>
        <taxon>Bacteria</taxon>
        <taxon>Bacillati</taxon>
        <taxon>Bacillota</taxon>
        <taxon>Bacilli</taxon>
        <taxon>Bacillales</taxon>
        <taxon>Bacillaceae</taxon>
        <taxon>Natronobacillus</taxon>
    </lineage>
</organism>
<dbReference type="RefSeq" id="WP_268780598.1">
    <property type="nucleotide sequence ID" value="NZ_JAPRAT010000023.1"/>
</dbReference>
<reference evidence="1" key="1">
    <citation type="submission" date="2022-11" db="EMBL/GenBank/DDBJ databases">
        <title>WGS of Natronobacillus azotifigens 24KS-1, an anaerobic diazotrophic haloalkaliphile from soda-rich habitats.</title>
        <authorList>
            <person name="Sorokin D.Y."/>
            <person name="Merkel A.Y."/>
        </authorList>
    </citation>
    <scope>NUCLEOTIDE SEQUENCE</scope>
    <source>
        <strain evidence="1">24KS-1</strain>
    </source>
</reference>
<evidence type="ECO:0000313" key="1">
    <source>
        <dbReference type="EMBL" id="MCZ0703833.1"/>
    </source>
</evidence>
<dbReference type="Proteomes" id="UP001084197">
    <property type="component" value="Unassembled WGS sequence"/>
</dbReference>
<evidence type="ECO:0008006" key="3">
    <source>
        <dbReference type="Google" id="ProtNLM"/>
    </source>
</evidence>
<proteinExistence type="predicted"/>
<sequence>MREWENEKSITVFAQFYHQDQELFSIHQEKVNVEIDGNYLFNQAEDEVREVEGFDVHLSQNGELNKAIIVIENYSIDISSIELDSKDLIKLIRSMPLNELK</sequence>
<name>A0A9J6RF81_9BACI</name>
<evidence type="ECO:0000313" key="2">
    <source>
        <dbReference type="Proteomes" id="UP001084197"/>
    </source>
</evidence>
<gene>
    <name evidence="1" type="ORF">OWO01_11485</name>
</gene>
<protein>
    <recommendedName>
        <fullName evidence="3">DUF4367 domain-containing protein</fullName>
    </recommendedName>
</protein>
<comment type="caution">
    <text evidence="1">The sequence shown here is derived from an EMBL/GenBank/DDBJ whole genome shotgun (WGS) entry which is preliminary data.</text>
</comment>
<dbReference type="AlphaFoldDB" id="A0A9J6RF81"/>
<accession>A0A9J6RF81</accession>
<dbReference type="EMBL" id="JAPRAT010000023">
    <property type="protein sequence ID" value="MCZ0703833.1"/>
    <property type="molecule type" value="Genomic_DNA"/>
</dbReference>
<keyword evidence="2" id="KW-1185">Reference proteome</keyword>